<evidence type="ECO:0000259" key="1">
    <source>
        <dbReference type="Pfam" id="PF13274"/>
    </source>
</evidence>
<organism evidence="2 3">
    <name type="scientific">Geobacter benzoatilyticus</name>
    <dbReference type="NCBI Taxonomy" id="2815309"/>
    <lineage>
        <taxon>Bacteria</taxon>
        <taxon>Pseudomonadati</taxon>
        <taxon>Thermodesulfobacteriota</taxon>
        <taxon>Desulfuromonadia</taxon>
        <taxon>Geobacterales</taxon>
        <taxon>Geobacteraceae</taxon>
        <taxon>Geobacter</taxon>
    </lineage>
</organism>
<gene>
    <name evidence="2" type="ORF">JZM60_09455</name>
</gene>
<dbReference type="RefSeq" id="WP_207162053.1">
    <property type="nucleotide sequence ID" value="NZ_CP071382.1"/>
</dbReference>
<feature type="domain" description="Antitoxin SocA-like Panacea" evidence="1">
    <location>
        <begin position="34"/>
        <end position="137"/>
    </location>
</feature>
<dbReference type="EMBL" id="CP071382">
    <property type="protein sequence ID" value="QSV44402.1"/>
    <property type="molecule type" value="Genomic_DNA"/>
</dbReference>
<protein>
    <submittedName>
        <fullName evidence="2">SocA family protein</fullName>
    </submittedName>
</protein>
<dbReference type="InterPro" id="IPR025272">
    <property type="entry name" value="SocA_Panacea"/>
</dbReference>
<evidence type="ECO:0000313" key="3">
    <source>
        <dbReference type="Proteomes" id="UP000663651"/>
    </source>
</evidence>
<accession>A0ABX7PZM1</accession>
<keyword evidence="3" id="KW-1185">Reference proteome</keyword>
<evidence type="ECO:0000313" key="2">
    <source>
        <dbReference type="EMBL" id="QSV44402.1"/>
    </source>
</evidence>
<sequence length="181" mass="20824">MFAFAYDKNRAIATVLYIAKKLGSTPRKPDMHRIFKVLYFADQKHIAKFGRPVIGDTYIAMKDGPVPSQIYDMLKDVRDHLTGQFDDFFCVQNYYVTPRRDPDLDELSESDIEALDESIAENGRLNYAQLRNKSHDNAYERSTRNGRILIREIAKVSGASPELLKYVTSRIELETAVARNR</sequence>
<reference evidence="2 3" key="1">
    <citation type="submission" date="2021-03" db="EMBL/GenBank/DDBJ databases">
        <title>Geobacter metallireducens gen. nov. sp. nov., a microorganism capable of coupling the complete oxidation of organic compounds to the reduction of iron and other metals.</title>
        <authorList>
            <person name="Li Y."/>
        </authorList>
    </citation>
    <scope>NUCLEOTIDE SEQUENCE [LARGE SCALE GENOMIC DNA]</scope>
    <source>
        <strain evidence="2 3">Jerry-YX</strain>
    </source>
</reference>
<name>A0ABX7PZM1_9BACT</name>
<proteinExistence type="predicted"/>
<dbReference type="Proteomes" id="UP000663651">
    <property type="component" value="Chromosome"/>
</dbReference>
<dbReference type="Pfam" id="PF13274">
    <property type="entry name" value="SocA_Panacea"/>
    <property type="match status" value="1"/>
</dbReference>